<feature type="compositionally biased region" description="Polar residues" evidence="1">
    <location>
        <begin position="124"/>
        <end position="138"/>
    </location>
</feature>
<protein>
    <submittedName>
        <fullName evidence="2">Uncharacterized protein</fullName>
    </submittedName>
</protein>
<dbReference type="AlphaFoldDB" id="A0A9Q8L9V1"/>
<dbReference type="RefSeq" id="XP_047757840.1">
    <property type="nucleotide sequence ID" value="XM_047902897.1"/>
</dbReference>
<evidence type="ECO:0000256" key="1">
    <source>
        <dbReference type="SAM" id="MobiDB-lite"/>
    </source>
</evidence>
<dbReference type="EMBL" id="CP090164">
    <property type="protein sequence ID" value="UJO13474.1"/>
    <property type="molecule type" value="Genomic_DNA"/>
</dbReference>
<sequence length="220" mass="23761">MAASAIDAVPIRVTSSEQLASVSSSQPQNSQDLELVLLNTVLDEEASKRKASSAEWTGSLDVNSLSSTWRKACSQGPIPDVLCSFRCVKFDLSFSGRSPPPNSGVKDSSDASRVGEDDSRTDDNSGAESTSTPSTPSRALNVYWETTAPTSPRERDAHLVKEMDVVHLVILLAKILRMRVQRAQAGESRRLVFKLEPGTLPLGPRNDLERALYALSMAGS</sequence>
<reference evidence="2" key="2">
    <citation type="journal article" date="2022" name="Microb. Genom.">
        <title>A chromosome-scale genome assembly of the tomato pathogen Cladosporium fulvum reveals a compartmentalized genome architecture and the presence of a dispensable chromosome.</title>
        <authorList>
            <person name="Zaccaron A.Z."/>
            <person name="Chen L.H."/>
            <person name="Samaras A."/>
            <person name="Stergiopoulos I."/>
        </authorList>
    </citation>
    <scope>NUCLEOTIDE SEQUENCE</scope>
    <source>
        <strain evidence="2">Race5_Kim</strain>
    </source>
</reference>
<dbReference type="Proteomes" id="UP000756132">
    <property type="component" value="Chromosome 2"/>
</dbReference>
<feature type="region of interest" description="Disordered" evidence="1">
    <location>
        <begin position="97"/>
        <end position="141"/>
    </location>
</feature>
<dbReference type="KEGG" id="ffu:CLAFUR5_03749"/>
<feature type="compositionally biased region" description="Basic and acidic residues" evidence="1">
    <location>
        <begin position="107"/>
        <end position="123"/>
    </location>
</feature>
<dbReference type="GeneID" id="71983627"/>
<proteinExistence type="predicted"/>
<name>A0A9Q8L9V1_PASFU</name>
<keyword evidence="3" id="KW-1185">Reference proteome</keyword>
<gene>
    <name evidence="2" type="ORF">CLAFUR5_03749</name>
</gene>
<organism evidence="2 3">
    <name type="scientific">Passalora fulva</name>
    <name type="common">Tomato leaf mold</name>
    <name type="synonym">Cladosporium fulvum</name>
    <dbReference type="NCBI Taxonomy" id="5499"/>
    <lineage>
        <taxon>Eukaryota</taxon>
        <taxon>Fungi</taxon>
        <taxon>Dikarya</taxon>
        <taxon>Ascomycota</taxon>
        <taxon>Pezizomycotina</taxon>
        <taxon>Dothideomycetes</taxon>
        <taxon>Dothideomycetidae</taxon>
        <taxon>Mycosphaerellales</taxon>
        <taxon>Mycosphaerellaceae</taxon>
        <taxon>Fulvia</taxon>
    </lineage>
</organism>
<reference evidence="2" key="1">
    <citation type="submission" date="2021-12" db="EMBL/GenBank/DDBJ databases">
        <authorList>
            <person name="Zaccaron A."/>
            <person name="Stergiopoulos I."/>
        </authorList>
    </citation>
    <scope>NUCLEOTIDE SEQUENCE</scope>
    <source>
        <strain evidence="2">Race5_Kim</strain>
    </source>
</reference>
<evidence type="ECO:0000313" key="2">
    <source>
        <dbReference type="EMBL" id="UJO13474.1"/>
    </source>
</evidence>
<evidence type="ECO:0000313" key="3">
    <source>
        <dbReference type="Proteomes" id="UP000756132"/>
    </source>
</evidence>
<accession>A0A9Q8L9V1</accession>